<evidence type="ECO:0000259" key="3">
    <source>
        <dbReference type="PROSITE" id="PS51192"/>
    </source>
</evidence>
<accession>A0ABY6GT82</accession>
<keyword evidence="2" id="KW-0547">Nucleotide-binding</keyword>
<dbReference type="Gene3D" id="3.40.50.300">
    <property type="entry name" value="P-loop containing nucleotide triphosphate hydrolases"/>
    <property type="match status" value="1"/>
</dbReference>
<feature type="domain" description="Helicase C-terminal" evidence="4">
    <location>
        <begin position="682"/>
        <end position="849"/>
    </location>
</feature>
<keyword evidence="2" id="KW-0067">ATP-binding</keyword>
<dbReference type="InterPro" id="IPR001650">
    <property type="entry name" value="Helicase_C-like"/>
</dbReference>
<evidence type="ECO:0000259" key="4">
    <source>
        <dbReference type="PROSITE" id="PS51194"/>
    </source>
</evidence>
<reference evidence="5" key="1">
    <citation type="submission" date="2022-10" db="EMBL/GenBank/DDBJ databases">
        <title>Completed Genome Sequence of two octocoral isolated bacterium, Endozoicomonas euniceicola EF212T and Endozoicomonas gorgoniicola PS125T.</title>
        <authorList>
            <person name="Chiou Y.-J."/>
            <person name="Chen Y.-H."/>
        </authorList>
    </citation>
    <scope>NUCLEOTIDE SEQUENCE</scope>
    <source>
        <strain evidence="5">EF212</strain>
    </source>
</reference>
<dbReference type="InterPro" id="IPR014001">
    <property type="entry name" value="Helicase_ATP-bd"/>
</dbReference>
<gene>
    <name evidence="5" type="ORF">NX720_20405</name>
</gene>
<dbReference type="InterPro" id="IPR049952">
    <property type="entry name" value="PhospholipD-like_anti-phage"/>
</dbReference>
<dbReference type="SMART" id="SM00490">
    <property type="entry name" value="HELICc"/>
    <property type="match status" value="1"/>
</dbReference>
<name>A0ABY6GT82_9GAMM</name>
<dbReference type="Proteomes" id="UP001163255">
    <property type="component" value="Chromosome"/>
</dbReference>
<protein>
    <submittedName>
        <fullName evidence="5">Phospholipase D-like domain-containing protein</fullName>
    </submittedName>
</protein>
<dbReference type="Pfam" id="PF00176">
    <property type="entry name" value="SNF2-rel_dom"/>
    <property type="match status" value="1"/>
</dbReference>
<dbReference type="Gene3D" id="3.30.870.10">
    <property type="entry name" value="Endonuclease Chain A"/>
    <property type="match status" value="1"/>
</dbReference>
<proteinExistence type="predicted"/>
<dbReference type="RefSeq" id="WP_262597097.1">
    <property type="nucleotide sequence ID" value="NZ_CP103300.1"/>
</dbReference>
<dbReference type="EMBL" id="CP103300">
    <property type="protein sequence ID" value="UYM15199.1"/>
    <property type="molecule type" value="Genomic_DNA"/>
</dbReference>
<keyword evidence="1" id="KW-0378">Hydrolase</keyword>
<organism evidence="5 6">
    <name type="scientific">Endozoicomonas euniceicola</name>
    <dbReference type="NCBI Taxonomy" id="1234143"/>
    <lineage>
        <taxon>Bacteria</taxon>
        <taxon>Pseudomonadati</taxon>
        <taxon>Pseudomonadota</taxon>
        <taxon>Gammaproteobacteria</taxon>
        <taxon>Oceanospirillales</taxon>
        <taxon>Endozoicomonadaceae</taxon>
        <taxon>Endozoicomonas</taxon>
    </lineage>
</organism>
<dbReference type="InterPro" id="IPR049730">
    <property type="entry name" value="SNF2/RAD54-like_C"/>
</dbReference>
<dbReference type="InterPro" id="IPR000330">
    <property type="entry name" value="SNF2_N"/>
</dbReference>
<evidence type="ECO:0000256" key="1">
    <source>
        <dbReference type="ARBA" id="ARBA00022801"/>
    </source>
</evidence>
<dbReference type="PROSITE" id="PS51192">
    <property type="entry name" value="HELICASE_ATP_BIND_1"/>
    <property type="match status" value="1"/>
</dbReference>
<dbReference type="InterPro" id="IPR025202">
    <property type="entry name" value="PLD-like_dom"/>
</dbReference>
<dbReference type="PANTHER" id="PTHR45766:SF6">
    <property type="entry name" value="SWI_SNF-RELATED MATRIX-ASSOCIATED ACTIN-DEPENDENT REGULATOR OF CHROMATIN SUBFAMILY A-LIKE PROTEIN 1"/>
    <property type="match status" value="1"/>
</dbReference>
<dbReference type="CDD" id="cd09179">
    <property type="entry name" value="PLDc_N_DEXD_a"/>
    <property type="match status" value="1"/>
</dbReference>
<dbReference type="Pfam" id="PF13091">
    <property type="entry name" value="PLDc_2"/>
    <property type="match status" value="1"/>
</dbReference>
<dbReference type="PROSITE" id="PS51194">
    <property type="entry name" value="HELICASE_CTER"/>
    <property type="match status" value="1"/>
</dbReference>
<sequence>MIQRYSSRQQPLGRSFIREKLVGAQSYDRIAGFFRSSIFEVAGEALDSMTGKVRVICNSELLAEDVITAKAARQAMRRDWCAGEPEKLPEANHDRFKTLYEFLVSGKMEVRVLPDEAFGLVHGKAGVITLADGSKTSFMGSTNESLTAWKLNYEMVWEDDSQEAVDWVENEFNALWNHHLATPLSDFVITDIKRISGRVEIDRSTWQQEPDIDPAAAIVEIPVYRKEFGLWPHQKYFVKKAFDDHLKGGARYILADQVGLGKTVQLALAGMLMALQGNKPVLVIAPKPLTLQWQDELMELLDMPSAIWTGKQWLDEQGIAWPATGPESILKCPRRLGIVSQGLITSGSEVKDYLLAAHYECVIVDEAHRSRRKKITDSCLEEKADPNNLMRFLSQISQRTRSMLLATATPVQLHPVEAFDLLSILALGSDQVLGDPWSEWRKADRAVPMVMGESEIPVDEALAWSWVRNPLPQAEDHRTFRDLRRRLQLKPGDHVVDAGSFNQLRGPDKTKLRRVLPDYGRQHNPFIRHIIRRTRDYLEATIDPETGEPYLKPVKVQLFGEGDRDSIPLPLYFQKAYEKAEEFSEALSKRAKGAGFFKTLLLRRIGSTLYSGQRTVDKLLSEWAGAAGDEQEFSAFLEDEDDMDELSVSDSMKDLTPAEIRLLKLCKEALESSQDKDPKYLEVQRYLFEEQWLESGCIIFSQYYDSVWWLATQLSKEHLPDEAIAIYAGASRSGIMTNGLFRKINRDDIKKKVRSGQLRLVLGTDAASEGLNLQRLGTLINLDLPWNPTRLEQRKGRIQRIGQIRDTVKILNMRYRGSVEDRVHELLSDRLEDIHGLFGQIPDVLEDVWVDIALGEVEEATKLIDGVKHQHPFDEKYSRVENIDWESCRMVLSSDERRDVLSMGW</sequence>
<dbReference type="NCBIfam" id="NF042964">
    <property type="entry name" value="phospholipD_antiphage"/>
    <property type="match status" value="1"/>
</dbReference>
<dbReference type="SUPFAM" id="SSF56024">
    <property type="entry name" value="Phospholipase D/nuclease"/>
    <property type="match status" value="1"/>
</dbReference>
<dbReference type="Gene3D" id="3.40.50.10810">
    <property type="entry name" value="Tandem AAA-ATPase domain"/>
    <property type="match status" value="1"/>
</dbReference>
<dbReference type="PANTHER" id="PTHR45766">
    <property type="entry name" value="DNA ANNEALING HELICASE AND ENDONUCLEASE ZRANB3 FAMILY MEMBER"/>
    <property type="match status" value="1"/>
</dbReference>
<dbReference type="CDD" id="cd18793">
    <property type="entry name" value="SF2_C_SNF"/>
    <property type="match status" value="1"/>
</dbReference>
<keyword evidence="2" id="KW-0347">Helicase</keyword>
<feature type="domain" description="Helicase ATP-binding" evidence="3">
    <location>
        <begin position="243"/>
        <end position="428"/>
    </location>
</feature>
<dbReference type="SMART" id="SM00487">
    <property type="entry name" value="DEXDc"/>
    <property type="match status" value="1"/>
</dbReference>
<dbReference type="InterPro" id="IPR038718">
    <property type="entry name" value="SNF2-like_sf"/>
</dbReference>
<evidence type="ECO:0000313" key="5">
    <source>
        <dbReference type="EMBL" id="UYM15199.1"/>
    </source>
</evidence>
<dbReference type="InterPro" id="IPR027417">
    <property type="entry name" value="P-loop_NTPase"/>
</dbReference>
<evidence type="ECO:0000313" key="6">
    <source>
        <dbReference type="Proteomes" id="UP001163255"/>
    </source>
</evidence>
<keyword evidence="6" id="KW-1185">Reference proteome</keyword>
<evidence type="ECO:0000256" key="2">
    <source>
        <dbReference type="ARBA" id="ARBA00022806"/>
    </source>
</evidence>
<dbReference type="SUPFAM" id="SSF52540">
    <property type="entry name" value="P-loop containing nucleoside triphosphate hydrolases"/>
    <property type="match status" value="2"/>
</dbReference>
<dbReference type="Pfam" id="PF00271">
    <property type="entry name" value="Helicase_C"/>
    <property type="match status" value="1"/>
</dbReference>